<dbReference type="PROSITE" id="PS00197">
    <property type="entry name" value="2FE2S_FER_1"/>
    <property type="match status" value="1"/>
</dbReference>
<dbReference type="InterPro" id="IPR016166">
    <property type="entry name" value="FAD-bd_PCMH"/>
</dbReference>
<evidence type="ECO:0000256" key="2">
    <source>
        <dbReference type="ARBA" id="ARBA00022723"/>
    </source>
</evidence>
<gene>
    <name evidence="7" type="ORF">A9Q84_07865</name>
</gene>
<keyword evidence="1" id="KW-0285">Flavoprotein</keyword>
<feature type="domain" description="FAD-binding PCMH-type" evidence="6">
    <location>
        <begin position="198"/>
        <end position="370"/>
    </location>
</feature>
<dbReference type="Proteomes" id="UP000196531">
    <property type="component" value="Unassembled WGS sequence"/>
</dbReference>
<dbReference type="GO" id="GO:0016491">
    <property type="term" value="F:oxidoreductase activity"/>
    <property type="evidence" value="ECO:0007669"/>
    <property type="project" value="UniProtKB-KW"/>
</dbReference>
<dbReference type="Gene3D" id="1.10.150.120">
    <property type="entry name" value="[2Fe-2S]-binding domain"/>
    <property type="match status" value="1"/>
</dbReference>
<keyword evidence="4" id="KW-0560">Oxidoreductase</keyword>
<dbReference type="SMART" id="SM01092">
    <property type="entry name" value="CO_deh_flav_C"/>
    <property type="match status" value="1"/>
</dbReference>
<keyword evidence="5" id="KW-0408">Iron</keyword>
<dbReference type="Gene3D" id="3.30.465.10">
    <property type="match status" value="1"/>
</dbReference>
<dbReference type="GO" id="GO:0071949">
    <property type="term" value="F:FAD binding"/>
    <property type="evidence" value="ECO:0007669"/>
    <property type="project" value="InterPro"/>
</dbReference>
<dbReference type="InterPro" id="IPR002346">
    <property type="entry name" value="Mopterin_DH_FAD-bd"/>
</dbReference>
<dbReference type="GO" id="GO:0051537">
    <property type="term" value="F:2 iron, 2 sulfur cluster binding"/>
    <property type="evidence" value="ECO:0007669"/>
    <property type="project" value="InterPro"/>
</dbReference>
<protein>
    <recommendedName>
        <fullName evidence="6">FAD-binding PCMH-type domain-containing protein</fullName>
    </recommendedName>
</protein>
<dbReference type="GO" id="GO:0005506">
    <property type="term" value="F:iron ion binding"/>
    <property type="evidence" value="ECO:0007669"/>
    <property type="project" value="InterPro"/>
</dbReference>
<dbReference type="SUPFAM" id="SSF55447">
    <property type="entry name" value="CO dehydrogenase flavoprotein C-terminal domain-like"/>
    <property type="match status" value="1"/>
</dbReference>
<dbReference type="PANTHER" id="PTHR45444">
    <property type="entry name" value="XANTHINE DEHYDROGENASE"/>
    <property type="match status" value="1"/>
</dbReference>
<dbReference type="Gene3D" id="3.30.390.50">
    <property type="entry name" value="CO dehydrogenase flavoprotein, C-terminal domain"/>
    <property type="match status" value="1"/>
</dbReference>
<dbReference type="InterPro" id="IPR005107">
    <property type="entry name" value="CO_DH_flav_C"/>
</dbReference>
<evidence type="ECO:0000256" key="1">
    <source>
        <dbReference type="ARBA" id="ARBA00022630"/>
    </source>
</evidence>
<name>A0A1Y5F6B1_9BACT</name>
<dbReference type="InterPro" id="IPR016169">
    <property type="entry name" value="FAD-bd_PCMH_sub2"/>
</dbReference>
<comment type="caution">
    <text evidence="7">The sequence shown here is derived from an EMBL/GenBank/DDBJ whole genome shotgun (WGS) entry which is preliminary data.</text>
</comment>
<dbReference type="SUPFAM" id="SSF54292">
    <property type="entry name" value="2Fe-2S ferredoxin-like"/>
    <property type="match status" value="1"/>
</dbReference>
<evidence type="ECO:0000259" key="6">
    <source>
        <dbReference type="PROSITE" id="PS51387"/>
    </source>
</evidence>
<dbReference type="SUPFAM" id="SSF56176">
    <property type="entry name" value="FAD-binding/transporter-associated domain-like"/>
    <property type="match status" value="1"/>
</dbReference>
<dbReference type="Gene3D" id="3.10.20.30">
    <property type="match status" value="1"/>
</dbReference>
<dbReference type="InterPro" id="IPR036318">
    <property type="entry name" value="FAD-bd_PCMH-like_sf"/>
</dbReference>
<evidence type="ECO:0000256" key="4">
    <source>
        <dbReference type="ARBA" id="ARBA00023002"/>
    </source>
</evidence>
<dbReference type="PIRSF" id="PIRSF036557">
    <property type="entry name" value="XdhA_RC"/>
    <property type="match status" value="1"/>
</dbReference>
<dbReference type="InterPro" id="IPR001041">
    <property type="entry name" value="2Fe-2S_ferredoxin-type"/>
</dbReference>
<dbReference type="InterPro" id="IPR012175">
    <property type="entry name" value="Xanth_DH_ssu_bac"/>
</dbReference>
<dbReference type="AlphaFoldDB" id="A0A1Y5F6B1"/>
<dbReference type="PANTHER" id="PTHR45444:SF3">
    <property type="entry name" value="XANTHINE DEHYDROGENASE"/>
    <property type="match status" value="1"/>
</dbReference>
<dbReference type="InterPro" id="IPR012675">
    <property type="entry name" value="Beta-grasp_dom_sf"/>
</dbReference>
<dbReference type="Pfam" id="PF03450">
    <property type="entry name" value="CO_deh_flav_C"/>
    <property type="match status" value="1"/>
</dbReference>
<dbReference type="InterPro" id="IPR036884">
    <property type="entry name" value="2Fe-2S-bd_dom_sf"/>
</dbReference>
<evidence type="ECO:0000313" key="7">
    <source>
        <dbReference type="EMBL" id="OUR96265.1"/>
    </source>
</evidence>
<dbReference type="InterPro" id="IPR016208">
    <property type="entry name" value="Ald_Oxase/xanthine_DH-like"/>
</dbReference>
<dbReference type="InterPro" id="IPR036010">
    <property type="entry name" value="2Fe-2S_ferredoxin-like_sf"/>
</dbReference>
<evidence type="ECO:0000256" key="5">
    <source>
        <dbReference type="ARBA" id="ARBA00023004"/>
    </source>
</evidence>
<sequence length="485" mass="53950">MRDYVVVYINGERHKISGEKAFMSLSDYLRYEKSLTGTKVVCSEGDCGACTVIIGNVHRLVGNEFSYVPVNSCISFMHILDGSHIVTIEGLKDSNDQLNEVQESMARNHGAQCGFCTPGFVCALNTGIENHLKANNEITEKRIKNCLTGNLCRCTGYQPIIDAGLDVDLKSFVHLTDKFKSSDIIADLQSETSKEVLIKSSTREIYLPVKLSDAIKSHEEKSHTFISGASDLGVLHNKRGMKPNLLMGLHNVEELYQIQKRESDVFIGARVNLHQIEEQLKDEFREFVHIIHIFASPQIKNRATLVGNVANASPIGDSIPFLMVMNAKVILIGPKGERSVDINNFYKGYKDLDLKPSEFIKGISIPYYKENEQVKLYKVSNRKDMDISLVTFAAKYQVKNDVISEMQIAVGGVGPVVLRVDKTEKELIGKPFETSAFEKAGNILKSEVTPIDDVRGSAAYRKVLSKNLLMKFCAEQSLSTNAGRA</sequence>
<dbReference type="SUPFAM" id="SSF47741">
    <property type="entry name" value="CO dehydrogenase ISP C-domain like"/>
    <property type="match status" value="1"/>
</dbReference>
<dbReference type="PROSITE" id="PS51387">
    <property type="entry name" value="FAD_PCMH"/>
    <property type="match status" value="1"/>
</dbReference>
<evidence type="ECO:0000313" key="8">
    <source>
        <dbReference type="Proteomes" id="UP000196531"/>
    </source>
</evidence>
<keyword evidence="3" id="KW-0274">FAD</keyword>
<proteinExistence type="predicted"/>
<dbReference type="InterPro" id="IPR036683">
    <property type="entry name" value="CO_DH_flav_C_dom_sf"/>
</dbReference>
<evidence type="ECO:0000256" key="3">
    <source>
        <dbReference type="ARBA" id="ARBA00022827"/>
    </source>
</evidence>
<dbReference type="InterPro" id="IPR002888">
    <property type="entry name" value="2Fe-2S-bd"/>
</dbReference>
<dbReference type="CDD" id="cd00207">
    <property type="entry name" value="fer2"/>
    <property type="match status" value="1"/>
</dbReference>
<dbReference type="InterPro" id="IPR006058">
    <property type="entry name" value="2Fe2S_fd_BS"/>
</dbReference>
<keyword evidence="2" id="KW-0479">Metal-binding</keyword>
<dbReference type="EMBL" id="MAAO01000006">
    <property type="protein sequence ID" value="OUR96265.1"/>
    <property type="molecule type" value="Genomic_DNA"/>
</dbReference>
<dbReference type="Pfam" id="PF01799">
    <property type="entry name" value="Fer2_2"/>
    <property type="match status" value="1"/>
</dbReference>
<organism evidence="7 8">
    <name type="scientific">Halobacteriovorax marinus</name>
    <dbReference type="NCBI Taxonomy" id="97084"/>
    <lineage>
        <taxon>Bacteria</taxon>
        <taxon>Pseudomonadati</taxon>
        <taxon>Bdellovibrionota</taxon>
        <taxon>Bacteriovoracia</taxon>
        <taxon>Bacteriovoracales</taxon>
        <taxon>Halobacteriovoraceae</taxon>
        <taxon>Halobacteriovorax</taxon>
    </lineage>
</organism>
<dbReference type="Pfam" id="PF00941">
    <property type="entry name" value="FAD_binding_5"/>
    <property type="match status" value="1"/>
</dbReference>
<dbReference type="Pfam" id="PF00111">
    <property type="entry name" value="Fer2"/>
    <property type="match status" value="1"/>
</dbReference>
<accession>A0A1Y5F6B1</accession>
<reference evidence="8" key="1">
    <citation type="journal article" date="2017" name="Proc. Natl. Acad. Sci. U.S.A.">
        <title>Simulation of Deepwater Horizon oil plume reveals substrate specialization within a complex community of hydrocarbon-degraders.</title>
        <authorList>
            <person name="Hu P."/>
            <person name="Dubinsky E.A."/>
            <person name="Probst A.J."/>
            <person name="Wang J."/>
            <person name="Sieber C.M.K."/>
            <person name="Tom L.M."/>
            <person name="Gardinali P."/>
            <person name="Banfield J.F."/>
            <person name="Atlas R.M."/>
            <person name="Andersen G.L."/>
        </authorList>
    </citation>
    <scope>NUCLEOTIDE SEQUENCE [LARGE SCALE GENOMIC DNA]</scope>
</reference>